<dbReference type="EMBL" id="DF820467">
    <property type="protein sequence ID" value="GAK58371.1"/>
    <property type="molecule type" value="Genomic_DNA"/>
</dbReference>
<keyword evidence="5" id="KW-1185">Reference proteome</keyword>
<dbReference type="eggNOG" id="COG0834">
    <property type="taxonomic scope" value="Bacteria"/>
</dbReference>
<evidence type="ECO:0000313" key="4">
    <source>
        <dbReference type="EMBL" id="GAK58371.1"/>
    </source>
</evidence>
<protein>
    <submittedName>
        <fullName evidence="4">Amino acid ABC transporter substrate-binding protein, PAAT family</fullName>
    </submittedName>
</protein>
<dbReference type="PANTHER" id="PTHR35936:SF25">
    <property type="entry name" value="ABC TRANSPORTER SUBSTRATE-BINDING PROTEIN"/>
    <property type="match status" value="1"/>
</dbReference>
<evidence type="ECO:0000256" key="1">
    <source>
        <dbReference type="ARBA" id="ARBA00022729"/>
    </source>
</evidence>
<evidence type="ECO:0000313" key="5">
    <source>
        <dbReference type="Proteomes" id="UP000030661"/>
    </source>
</evidence>
<evidence type="ECO:0000256" key="2">
    <source>
        <dbReference type="SAM" id="SignalP"/>
    </source>
</evidence>
<sequence>MRTCMCAMILLLLATGVFGEEITILGNDYSPPKIFMDGETPAGILTDIVKYLDQQMPDYTFKIELYPWVRAYENAVEGKGGIIGLSMTEERLKIFDYSEPVYYDEVAIVVLKGQEFPFETIEDLQGKTIGIGRGGSFGEEYEKAKQAGLFKIEEDNGPVMRLRKLLAKRMDCAFINPGEVALHYTVKQDEELLRHKEEFVVLPTPFKRDPNFLGFSKKMGMANFLQAFNAELKKAYESGAIQKIIDQYSN</sequence>
<dbReference type="HOGENOM" id="CLU_064076_8_2_0"/>
<feature type="chain" id="PRO_5001755469" evidence="2">
    <location>
        <begin position="20"/>
        <end position="250"/>
    </location>
</feature>
<dbReference type="Gene3D" id="3.40.190.10">
    <property type="entry name" value="Periplasmic binding protein-like II"/>
    <property type="match status" value="2"/>
</dbReference>
<gene>
    <name evidence="4" type="ORF">U27_05345</name>
</gene>
<evidence type="ECO:0000259" key="3">
    <source>
        <dbReference type="SMART" id="SM00062"/>
    </source>
</evidence>
<dbReference type="STRING" id="1499967.U27_05345"/>
<dbReference type="Pfam" id="PF00497">
    <property type="entry name" value="SBP_bac_3"/>
    <property type="match status" value="1"/>
</dbReference>
<accession>A0A081C1B6</accession>
<name>A0A081C1B6_VECG1</name>
<dbReference type="SUPFAM" id="SSF53850">
    <property type="entry name" value="Periplasmic binding protein-like II"/>
    <property type="match status" value="1"/>
</dbReference>
<feature type="signal peptide" evidence="2">
    <location>
        <begin position="1"/>
        <end position="19"/>
    </location>
</feature>
<dbReference type="InterPro" id="IPR001638">
    <property type="entry name" value="Solute-binding_3/MltF_N"/>
</dbReference>
<reference evidence="4" key="1">
    <citation type="journal article" date="2015" name="PeerJ">
        <title>First genomic representation of candidate bacterial phylum KSB3 points to enhanced environmental sensing as a trigger of wastewater bulking.</title>
        <authorList>
            <person name="Sekiguchi Y."/>
            <person name="Ohashi A."/>
            <person name="Parks D.H."/>
            <person name="Yamauchi T."/>
            <person name="Tyson G.W."/>
            <person name="Hugenholtz P."/>
        </authorList>
    </citation>
    <scope>NUCLEOTIDE SEQUENCE [LARGE SCALE GENOMIC DNA]</scope>
</reference>
<dbReference type="SMART" id="SM00062">
    <property type="entry name" value="PBPb"/>
    <property type="match status" value="1"/>
</dbReference>
<dbReference type="Proteomes" id="UP000030661">
    <property type="component" value="Unassembled WGS sequence"/>
</dbReference>
<keyword evidence="1 2" id="KW-0732">Signal</keyword>
<proteinExistence type="predicted"/>
<dbReference type="PANTHER" id="PTHR35936">
    <property type="entry name" value="MEMBRANE-BOUND LYTIC MUREIN TRANSGLYCOSYLASE F"/>
    <property type="match status" value="1"/>
</dbReference>
<feature type="domain" description="Solute-binding protein family 3/N-terminal" evidence="3">
    <location>
        <begin position="21"/>
        <end position="250"/>
    </location>
</feature>
<dbReference type="AlphaFoldDB" id="A0A081C1B6"/>
<organism evidence="4">
    <name type="scientific">Vecturithrix granuli</name>
    <dbReference type="NCBI Taxonomy" id="1499967"/>
    <lineage>
        <taxon>Bacteria</taxon>
        <taxon>Candidatus Moduliflexota</taxon>
        <taxon>Candidatus Vecturitrichia</taxon>
        <taxon>Candidatus Vecturitrichales</taxon>
        <taxon>Candidatus Vecturitrichaceae</taxon>
        <taxon>Candidatus Vecturithrix</taxon>
    </lineage>
</organism>